<reference evidence="1" key="1">
    <citation type="submission" date="2022-04" db="EMBL/GenBank/DDBJ databases">
        <title>Genome of the entomopathogenic fungus Entomophthora muscae.</title>
        <authorList>
            <person name="Elya C."/>
            <person name="Lovett B.R."/>
            <person name="Lee E."/>
            <person name="Macias A.M."/>
            <person name="Hajek A.E."/>
            <person name="De Bivort B.L."/>
            <person name="Kasson M.T."/>
            <person name="De Fine Licht H.H."/>
            <person name="Stajich J.E."/>
        </authorList>
    </citation>
    <scope>NUCLEOTIDE SEQUENCE</scope>
    <source>
        <strain evidence="1">Berkeley</strain>
    </source>
</reference>
<accession>A0ACC2SCA8</accession>
<evidence type="ECO:0000313" key="1">
    <source>
        <dbReference type="EMBL" id="KAJ9059974.1"/>
    </source>
</evidence>
<name>A0ACC2SCA8_9FUNG</name>
<sequence>MPTSSPNLPNDHTDKLFMIVYITLTGVIDTVIPAPGLWSWVMKSFSYLFKFFLSCGGLYPKKPGLSYPRKVGLAAQDWIPDSPLLFDCGQCRKQPNLLLVSFGPSLRSSSVRTGCLSGSYTEPGSGEGAALVPTLEEIDKTLA</sequence>
<keyword evidence="2" id="KW-1185">Reference proteome</keyword>
<gene>
    <name evidence="1" type="ORF">DSO57_1035918</name>
</gene>
<comment type="caution">
    <text evidence="1">The sequence shown here is derived from an EMBL/GenBank/DDBJ whole genome shotgun (WGS) entry which is preliminary data.</text>
</comment>
<evidence type="ECO:0000313" key="2">
    <source>
        <dbReference type="Proteomes" id="UP001165960"/>
    </source>
</evidence>
<dbReference type="Proteomes" id="UP001165960">
    <property type="component" value="Unassembled WGS sequence"/>
</dbReference>
<dbReference type="EMBL" id="QTSX02005300">
    <property type="protein sequence ID" value="KAJ9059974.1"/>
    <property type="molecule type" value="Genomic_DNA"/>
</dbReference>
<proteinExistence type="predicted"/>
<organism evidence="1 2">
    <name type="scientific">Entomophthora muscae</name>
    <dbReference type="NCBI Taxonomy" id="34485"/>
    <lineage>
        <taxon>Eukaryota</taxon>
        <taxon>Fungi</taxon>
        <taxon>Fungi incertae sedis</taxon>
        <taxon>Zoopagomycota</taxon>
        <taxon>Entomophthoromycotina</taxon>
        <taxon>Entomophthoromycetes</taxon>
        <taxon>Entomophthorales</taxon>
        <taxon>Entomophthoraceae</taxon>
        <taxon>Entomophthora</taxon>
    </lineage>
</organism>
<protein>
    <submittedName>
        <fullName evidence="1">Uncharacterized protein</fullName>
    </submittedName>
</protein>